<gene>
    <name evidence="4" type="ORF">RHOBADRAFT_54176</name>
</gene>
<dbReference type="Pfam" id="PF08939">
    <property type="entry name" value="Bles03"/>
    <property type="match status" value="1"/>
</dbReference>
<feature type="region of interest" description="Disordered" evidence="3">
    <location>
        <begin position="1"/>
        <end position="25"/>
    </location>
</feature>
<protein>
    <submittedName>
        <fullName evidence="4">Uncharacterized protein</fullName>
    </submittedName>
</protein>
<evidence type="ECO:0000256" key="3">
    <source>
        <dbReference type="SAM" id="MobiDB-lite"/>
    </source>
</evidence>
<organism evidence="4 5">
    <name type="scientific">Rhodotorula graminis (strain WP1)</name>
    <dbReference type="NCBI Taxonomy" id="578459"/>
    <lineage>
        <taxon>Eukaryota</taxon>
        <taxon>Fungi</taxon>
        <taxon>Dikarya</taxon>
        <taxon>Basidiomycota</taxon>
        <taxon>Pucciniomycotina</taxon>
        <taxon>Microbotryomycetes</taxon>
        <taxon>Sporidiobolales</taxon>
        <taxon>Sporidiobolaceae</taxon>
        <taxon>Rhodotorula</taxon>
    </lineage>
</organism>
<keyword evidence="2" id="KW-0175">Coiled coil</keyword>
<feature type="region of interest" description="Disordered" evidence="3">
    <location>
        <begin position="253"/>
        <end position="306"/>
    </location>
</feature>
<dbReference type="Proteomes" id="UP000053890">
    <property type="component" value="Unassembled WGS sequence"/>
</dbReference>
<evidence type="ECO:0000256" key="1">
    <source>
        <dbReference type="ARBA" id="ARBA00010568"/>
    </source>
</evidence>
<evidence type="ECO:0000313" key="4">
    <source>
        <dbReference type="EMBL" id="KPV74337.1"/>
    </source>
</evidence>
<evidence type="ECO:0000313" key="5">
    <source>
        <dbReference type="Proteomes" id="UP000053890"/>
    </source>
</evidence>
<dbReference type="RefSeq" id="XP_018270386.1">
    <property type="nucleotide sequence ID" value="XM_018417185.1"/>
</dbReference>
<accession>A0A194S156</accession>
<proteinExistence type="inferred from homology"/>
<feature type="compositionally biased region" description="Acidic residues" evidence="3">
    <location>
        <begin position="282"/>
        <end position="296"/>
    </location>
</feature>
<name>A0A194S156_RHOGW</name>
<comment type="similarity">
    <text evidence="1">Belongs to the UPF0696 family.</text>
</comment>
<reference evidence="4 5" key="1">
    <citation type="journal article" date="2015" name="Front. Microbiol.">
        <title>Genome sequence of the plant growth promoting endophytic yeast Rhodotorula graminis WP1.</title>
        <authorList>
            <person name="Firrincieli A."/>
            <person name="Otillar R."/>
            <person name="Salamov A."/>
            <person name="Schmutz J."/>
            <person name="Khan Z."/>
            <person name="Redman R.S."/>
            <person name="Fleck N.D."/>
            <person name="Lindquist E."/>
            <person name="Grigoriev I.V."/>
            <person name="Doty S.L."/>
        </authorList>
    </citation>
    <scope>NUCLEOTIDE SEQUENCE [LARGE SCALE GENOMIC DNA]</scope>
    <source>
        <strain evidence="4 5">WP1</strain>
    </source>
</reference>
<keyword evidence="5" id="KW-1185">Reference proteome</keyword>
<dbReference type="EMBL" id="KQ474080">
    <property type="protein sequence ID" value="KPV74337.1"/>
    <property type="molecule type" value="Genomic_DNA"/>
</dbReference>
<dbReference type="AlphaFoldDB" id="A0A194S156"/>
<dbReference type="GeneID" id="28977633"/>
<feature type="compositionally biased region" description="Basic and acidic residues" evidence="3">
    <location>
        <begin position="253"/>
        <end position="274"/>
    </location>
</feature>
<dbReference type="InterPro" id="IPR023398">
    <property type="entry name" value="TIF_eIF4e-like"/>
</dbReference>
<dbReference type="PANTHER" id="PTHR31977:SF1">
    <property type="entry name" value="UPF0696 PROTEIN C11ORF68"/>
    <property type="match status" value="1"/>
</dbReference>
<dbReference type="PANTHER" id="PTHR31977">
    <property type="entry name" value="UPF0696 PROTEIN C11ORF68"/>
    <property type="match status" value="1"/>
</dbReference>
<dbReference type="Gene3D" id="3.30.760.10">
    <property type="entry name" value="RNA Cap, Translation Initiation Factor Eif4e"/>
    <property type="match status" value="1"/>
</dbReference>
<dbReference type="SUPFAM" id="SSF55418">
    <property type="entry name" value="eIF4e-like"/>
    <property type="match status" value="1"/>
</dbReference>
<dbReference type="STRING" id="578459.A0A194S156"/>
<evidence type="ECO:0000256" key="2">
    <source>
        <dbReference type="SAM" id="Coils"/>
    </source>
</evidence>
<feature type="coiled-coil region" evidence="2">
    <location>
        <begin position="65"/>
        <end position="96"/>
    </location>
</feature>
<sequence>MAATEACVSRSPRAPPRRRQLLTGPTDLAAVDTFLASFKPSRNNDSRGEFTWARRRRDGGEGDLADTLEERKDKLKRKSRRVLDELAERLEDIRRTAPVRATRGERSQADLRAEAREDCISSLVKLAKRYNYASGCWHFSVEQHEIDWKWRKVVEAIVKPDGALAKTRTVHAAKVSAASNHADGKYWLGVYCDDSADKDAVGRVFKVLKDDLKMTPLNYKLDILMLLGLKRRINPLAVPLAYYAKDDFMTPDERRAERDVGTRARRRTLEDEKSAGLADGFESVDESDGEEEEEEEPRPKRAKVRA</sequence>
<dbReference type="InterPro" id="IPR015034">
    <property type="entry name" value="Bles03"/>
</dbReference>